<dbReference type="Proteomes" id="UP001345963">
    <property type="component" value="Unassembled WGS sequence"/>
</dbReference>
<protein>
    <submittedName>
        <fullName evidence="1">Uncharacterized protein</fullName>
    </submittedName>
</protein>
<proteinExistence type="predicted"/>
<gene>
    <name evidence="1" type="ORF">ATANTOWER_013518</name>
</gene>
<organism evidence="1 2">
    <name type="scientific">Ataeniobius toweri</name>
    <dbReference type="NCBI Taxonomy" id="208326"/>
    <lineage>
        <taxon>Eukaryota</taxon>
        <taxon>Metazoa</taxon>
        <taxon>Chordata</taxon>
        <taxon>Craniata</taxon>
        <taxon>Vertebrata</taxon>
        <taxon>Euteleostomi</taxon>
        <taxon>Actinopterygii</taxon>
        <taxon>Neopterygii</taxon>
        <taxon>Teleostei</taxon>
        <taxon>Neoteleostei</taxon>
        <taxon>Acanthomorphata</taxon>
        <taxon>Ovalentaria</taxon>
        <taxon>Atherinomorphae</taxon>
        <taxon>Cyprinodontiformes</taxon>
        <taxon>Goodeidae</taxon>
        <taxon>Ataeniobius</taxon>
    </lineage>
</organism>
<accession>A0ABU7AB42</accession>
<sequence>MLKRCFQNFTMRSWNSSTTSSSLLVSPFLTVMMDFFSSPEVEVSVAHCKKVIMLLEACLSVGTAVVLQVSHSPYAQAFESKLHTIASANCSRFLVHKSPHL</sequence>
<dbReference type="EMBL" id="JAHUTI010010120">
    <property type="protein sequence ID" value="MED6235036.1"/>
    <property type="molecule type" value="Genomic_DNA"/>
</dbReference>
<keyword evidence="2" id="KW-1185">Reference proteome</keyword>
<reference evidence="1 2" key="1">
    <citation type="submission" date="2021-07" db="EMBL/GenBank/DDBJ databases">
        <authorList>
            <person name="Palmer J.M."/>
        </authorList>
    </citation>
    <scope>NUCLEOTIDE SEQUENCE [LARGE SCALE GENOMIC DNA]</scope>
    <source>
        <strain evidence="1 2">AT_MEX2019</strain>
        <tissue evidence="1">Muscle</tissue>
    </source>
</reference>
<name>A0ABU7AB42_9TELE</name>
<evidence type="ECO:0000313" key="1">
    <source>
        <dbReference type="EMBL" id="MED6235036.1"/>
    </source>
</evidence>
<evidence type="ECO:0000313" key="2">
    <source>
        <dbReference type="Proteomes" id="UP001345963"/>
    </source>
</evidence>
<comment type="caution">
    <text evidence="1">The sequence shown here is derived from an EMBL/GenBank/DDBJ whole genome shotgun (WGS) entry which is preliminary data.</text>
</comment>